<comment type="caution">
    <text evidence="2">The sequence shown here is derived from an EMBL/GenBank/DDBJ whole genome shotgun (WGS) entry which is preliminary data.</text>
</comment>
<gene>
    <name evidence="2" type="ORF">CARN5_0466</name>
</gene>
<feature type="region of interest" description="Disordered" evidence="1">
    <location>
        <begin position="104"/>
        <end position="134"/>
    </location>
</feature>
<evidence type="ECO:0000256" key="1">
    <source>
        <dbReference type="SAM" id="MobiDB-lite"/>
    </source>
</evidence>
<name>E6QFN6_9ZZZZ</name>
<proteinExistence type="predicted"/>
<feature type="compositionally biased region" description="Basic and acidic residues" evidence="1">
    <location>
        <begin position="118"/>
        <end position="134"/>
    </location>
</feature>
<sequence length="134" mass="14575">MGLRSLGKGDGAVLEAVVSTSPTAANRLTDLEPFKSYLGMLDRLLAQVPRALRPMLGNIGQLFGYLTLGDLRRWALWGAHAHRTDFAAQIAYFSLKSQEALAMLQQERKGGGGSRGGDQTKSDLEPCRCSDHQD</sequence>
<dbReference type="AlphaFoldDB" id="E6QFN6"/>
<evidence type="ECO:0000313" key="2">
    <source>
        <dbReference type="EMBL" id="CBI06031.1"/>
    </source>
</evidence>
<organism evidence="2">
    <name type="scientific">mine drainage metagenome</name>
    <dbReference type="NCBI Taxonomy" id="410659"/>
    <lineage>
        <taxon>unclassified sequences</taxon>
        <taxon>metagenomes</taxon>
        <taxon>ecological metagenomes</taxon>
    </lineage>
</organism>
<protein>
    <submittedName>
        <fullName evidence="2">Putative Rubisco activation protein CbbO</fullName>
    </submittedName>
</protein>
<accession>E6QFN6</accession>
<dbReference type="EMBL" id="CABP01000154">
    <property type="protein sequence ID" value="CBI06031.1"/>
    <property type="molecule type" value="Genomic_DNA"/>
</dbReference>
<reference evidence="2" key="1">
    <citation type="submission" date="2009-10" db="EMBL/GenBank/DDBJ databases">
        <title>Diversity of trophic interactions inside an arsenic-rich microbial ecosystem.</title>
        <authorList>
            <person name="Bertin P.N."/>
            <person name="Heinrich-Salmeron A."/>
            <person name="Pelletier E."/>
            <person name="Goulhen-Chollet F."/>
            <person name="Arsene-Ploetze F."/>
            <person name="Gallien S."/>
            <person name="Calteau A."/>
            <person name="Vallenet D."/>
            <person name="Casiot C."/>
            <person name="Chane-Woon-Ming B."/>
            <person name="Giloteaux L."/>
            <person name="Barakat M."/>
            <person name="Bonnefoy V."/>
            <person name="Bruneel O."/>
            <person name="Chandler M."/>
            <person name="Cleiss J."/>
            <person name="Duran R."/>
            <person name="Elbaz-Poulichet F."/>
            <person name="Fonknechten N."/>
            <person name="Lauga B."/>
            <person name="Mornico D."/>
            <person name="Ortet P."/>
            <person name="Schaeffer C."/>
            <person name="Siguier P."/>
            <person name="Alexander Thil Smith A."/>
            <person name="Van Dorsselaer A."/>
            <person name="Weissenbach J."/>
            <person name="Medigue C."/>
            <person name="Le Paslier D."/>
        </authorList>
    </citation>
    <scope>NUCLEOTIDE SEQUENCE</scope>
</reference>